<accession>A0A016WMI6</accession>
<dbReference type="EMBL" id="JARK01000223">
    <property type="protein sequence ID" value="EYC40238.1"/>
    <property type="molecule type" value="Genomic_DNA"/>
</dbReference>
<evidence type="ECO:0000256" key="1">
    <source>
        <dbReference type="SAM" id="MobiDB-lite"/>
    </source>
</evidence>
<proteinExistence type="predicted"/>
<sequence length="199" mass="22974">MEFCCFCASNYIESRFVLIIFLDEKRVQVALLIDVQKDEPTSPRRDLRQRAQHRNIAKTGETWGRAIRLENKSAPKKYGMRGLCDDDDDDEIDGMLMRVGEIRILGSKFDTRRRKGKFMTQRKRKKRWNAAVSAGLTHPNGNLKDSKKPAKRRKTIARTKNVHLQTCDSALDDLDRPRMLVAITNRSLTSHNQCTSEPK</sequence>
<organism evidence="2 3">
    <name type="scientific">Ancylostoma ceylanicum</name>
    <dbReference type="NCBI Taxonomy" id="53326"/>
    <lineage>
        <taxon>Eukaryota</taxon>
        <taxon>Metazoa</taxon>
        <taxon>Ecdysozoa</taxon>
        <taxon>Nematoda</taxon>
        <taxon>Chromadorea</taxon>
        <taxon>Rhabditida</taxon>
        <taxon>Rhabditina</taxon>
        <taxon>Rhabditomorpha</taxon>
        <taxon>Strongyloidea</taxon>
        <taxon>Ancylostomatidae</taxon>
        <taxon>Ancylostomatinae</taxon>
        <taxon>Ancylostoma</taxon>
    </lineage>
</organism>
<keyword evidence="3" id="KW-1185">Reference proteome</keyword>
<evidence type="ECO:0000313" key="3">
    <source>
        <dbReference type="Proteomes" id="UP000024635"/>
    </source>
</evidence>
<dbReference type="Proteomes" id="UP000024635">
    <property type="component" value="Unassembled WGS sequence"/>
</dbReference>
<feature type="region of interest" description="Disordered" evidence="1">
    <location>
        <begin position="135"/>
        <end position="154"/>
    </location>
</feature>
<protein>
    <submittedName>
        <fullName evidence="2">Uncharacterized protein</fullName>
    </submittedName>
</protein>
<evidence type="ECO:0000313" key="2">
    <source>
        <dbReference type="EMBL" id="EYC40238.1"/>
    </source>
</evidence>
<name>A0A016WMI6_9BILA</name>
<gene>
    <name evidence="2" type="primary">Acey_s0623.g770</name>
    <name evidence="2" type="ORF">Y032_0623g770</name>
</gene>
<comment type="caution">
    <text evidence="2">The sequence shown here is derived from an EMBL/GenBank/DDBJ whole genome shotgun (WGS) entry which is preliminary data.</text>
</comment>
<reference evidence="3" key="1">
    <citation type="journal article" date="2015" name="Nat. Genet.">
        <title>The genome and transcriptome of the zoonotic hookworm Ancylostoma ceylanicum identify infection-specific gene families.</title>
        <authorList>
            <person name="Schwarz E.M."/>
            <person name="Hu Y."/>
            <person name="Antoshechkin I."/>
            <person name="Miller M.M."/>
            <person name="Sternberg P.W."/>
            <person name="Aroian R.V."/>
        </authorList>
    </citation>
    <scope>NUCLEOTIDE SEQUENCE</scope>
    <source>
        <strain evidence="3">HY135</strain>
    </source>
</reference>
<dbReference type="AlphaFoldDB" id="A0A016WMI6"/>